<gene>
    <name evidence="9" type="ORF">FOL47_010196</name>
</gene>
<dbReference type="CDD" id="cd05471">
    <property type="entry name" value="pepsin_like"/>
    <property type="match status" value="1"/>
</dbReference>
<comment type="similarity">
    <text evidence="1">Belongs to the peptidase A1 family.</text>
</comment>
<dbReference type="Pfam" id="PF00026">
    <property type="entry name" value="Asp"/>
    <property type="match status" value="1"/>
</dbReference>
<keyword evidence="6" id="KW-0865">Zymogen</keyword>
<keyword evidence="10" id="KW-1185">Reference proteome</keyword>
<keyword evidence="4" id="KW-0064">Aspartyl protease</keyword>
<sequence>MRQHSVILWFVLLVTCRSKELPDLKMVKNRVTIEFDGQPLRLWVDTGSTRLLVVGKKSYEDIHDRPCDFTHAPKYTVEYSSFKVLEYVLHKGTLRIGDVEMPEFVFGIVVNATADGEPVRKPEGQLGLSFGRPDIPVTFLEQLKEHGLMKSLSFSINPPTWWNREGSLVLGRLSGPQISWKFTSIVDRPDYPFEKFFVRVSAIRVISDGSPIMSMTPKRDTAFVDSGNDLIRVPPEVYQHVVAGLDPAQIAIGRGVIERSDIRYKLPDLEFVIVDGDDDRNSFVLRVSVKDYVVNYPSGKVAIHVRPSDSLIFFGQPLFGAYSVYFDMENKKVAFREKAVVRQVSRRQEGTSV</sequence>
<dbReference type="OrthoDB" id="1429392at2759"/>
<dbReference type="Proteomes" id="UP000591131">
    <property type="component" value="Unassembled WGS sequence"/>
</dbReference>
<dbReference type="SUPFAM" id="SSF50630">
    <property type="entry name" value="Acid proteases"/>
    <property type="match status" value="1"/>
</dbReference>
<dbReference type="Gene3D" id="2.40.70.10">
    <property type="entry name" value="Acid Proteases"/>
    <property type="match status" value="2"/>
</dbReference>
<evidence type="ECO:0000256" key="6">
    <source>
        <dbReference type="ARBA" id="ARBA00023145"/>
    </source>
</evidence>
<comment type="caution">
    <text evidence="9">The sequence shown here is derived from an EMBL/GenBank/DDBJ whole genome shotgun (WGS) entry which is preliminary data.</text>
</comment>
<reference evidence="9 10" key="1">
    <citation type="submission" date="2020-04" db="EMBL/GenBank/DDBJ databases">
        <title>Perkinsus chesapeaki whole genome sequence.</title>
        <authorList>
            <person name="Bogema D.R."/>
        </authorList>
    </citation>
    <scope>NUCLEOTIDE SEQUENCE [LARGE SCALE GENOMIC DNA]</scope>
    <source>
        <strain evidence="9">ATCC PRA-425</strain>
    </source>
</reference>
<name>A0A7J6MQ56_PERCH</name>
<dbReference type="PANTHER" id="PTHR47965:SF12">
    <property type="entry name" value="ASPARTIC PROTEINASE 3-RELATED"/>
    <property type="match status" value="1"/>
</dbReference>
<proteinExistence type="inferred from homology"/>
<dbReference type="EMBL" id="JAAPAO010000077">
    <property type="protein sequence ID" value="KAF4673715.1"/>
    <property type="molecule type" value="Genomic_DNA"/>
</dbReference>
<feature type="signal peptide" evidence="7">
    <location>
        <begin position="1"/>
        <end position="18"/>
    </location>
</feature>
<evidence type="ECO:0000256" key="4">
    <source>
        <dbReference type="ARBA" id="ARBA00022750"/>
    </source>
</evidence>
<keyword evidence="3 7" id="KW-0732">Signal</keyword>
<dbReference type="PANTHER" id="PTHR47965">
    <property type="entry name" value="ASPARTYL PROTEASE-RELATED"/>
    <property type="match status" value="1"/>
</dbReference>
<dbReference type="InterPro" id="IPR034164">
    <property type="entry name" value="Pepsin-like_dom"/>
</dbReference>
<evidence type="ECO:0000256" key="1">
    <source>
        <dbReference type="ARBA" id="ARBA00007447"/>
    </source>
</evidence>
<evidence type="ECO:0000256" key="5">
    <source>
        <dbReference type="ARBA" id="ARBA00022801"/>
    </source>
</evidence>
<dbReference type="InterPro" id="IPR021109">
    <property type="entry name" value="Peptidase_aspartic_dom_sf"/>
</dbReference>
<keyword evidence="2" id="KW-0645">Protease</keyword>
<evidence type="ECO:0000256" key="7">
    <source>
        <dbReference type="SAM" id="SignalP"/>
    </source>
</evidence>
<dbReference type="InterPro" id="IPR001461">
    <property type="entry name" value="Aspartic_peptidase_A1"/>
</dbReference>
<dbReference type="InterPro" id="IPR033121">
    <property type="entry name" value="PEPTIDASE_A1"/>
</dbReference>
<accession>A0A7J6MQ56</accession>
<feature type="domain" description="Peptidase A1" evidence="8">
    <location>
        <begin position="27"/>
        <end position="336"/>
    </location>
</feature>
<dbReference type="PROSITE" id="PS51767">
    <property type="entry name" value="PEPTIDASE_A1"/>
    <property type="match status" value="1"/>
</dbReference>
<dbReference type="AlphaFoldDB" id="A0A7J6MQ56"/>
<organism evidence="9 10">
    <name type="scientific">Perkinsus chesapeaki</name>
    <name type="common">Clam parasite</name>
    <name type="synonym">Perkinsus andrewsi</name>
    <dbReference type="NCBI Taxonomy" id="330153"/>
    <lineage>
        <taxon>Eukaryota</taxon>
        <taxon>Sar</taxon>
        <taxon>Alveolata</taxon>
        <taxon>Perkinsozoa</taxon>
        <taxon>Perkinsea</taxon>
        <taxon>Perkinsida</taxon>
        <taxon>Perkinsidae</taxon>
        <taxon>Perkinsus</taxon>
    </lineage>
</organism>
<evidence type="ECO:0000256" key="3">
    <source>
        <dbReference type="ARBA" id="ARBA00022729"/>
    </source>
</evidence>
<dbReference type="GO" id="GO:0006508">
    <property type="term" value="P:proteolysis"/>
    <property type="evidence" value="ECO:0007669"/>
    <property type="project" value="UniProtKB-KW"/>
</dbReference>
<evidence type="ECO:0000259" key="8">
    <source>
        <dbReference type="PROSITE" id="PS51767"/>
    </source>
</evidence>
<dbReference type="GO" id="GO:0004190">
    <property type="term" value="F:aspartic-type endopeptidase activity"/>
    <property type="evidence" value="ECO:0007669"/>
    <property type="project" value="UniProtKB-KW"/>
</dbReference>
<protein>
    <recommendedName>
        <fullName evidence="8">Peptidase A1 domain-containing protein</fullName>
    </recommendedName>
</protein>
<feature type="chain" id="PRO_5029719573" description="Peptidase A1 domain-containing protein" evidence="7">
    <location>
        <begin position="19"/>
        <end position="353"/>
    </location>
</feature>
<keyword evidence="5" id="KW-0378">Hydrolase</keyword>
<evidence type="ECO:0000313" key="10">
    <source>
        <dbReference type="Proteomes" id="UP000591131"/>
    </source>
</evidence>
<evidence type="ECO:0000256" key="2">
    <source>
        <dbReference type="ARBA" id="ARBA00022670"/>
    </source>
</evidence>
<evidence type="ECO:0000313" key="9">
    <source>
        <dbReference type="EMBL" id="KAF4673715.1"/>
    </source>
</evidence>